<organism evidence="1">
    <name type="scientific">mine drainage metagenome</name>
    <dbReference type="NCBI Taxonomy" id="410659"/>
    <lineage>
        <taxon>unclassified sequences</taxon>
        <taxon>metagenomes</taxon>
        <taxon>ecological metagenomes</taxon>
    </lineage>
</organism>
<reference evidence="1" key="1">
    <citation type="submission" date="2009-10" db="EMBL/GenBank/DDBJ databases">
        <title>Diversity of trophic interactions inside an arsenic-rich microbial ecosystem.</title>
        <authorList>
            <person name="Bertin P.N."/>
            <person name="Heinrich-Salmeron A."/>
            <person name="Pelletier E."/>
            <person name="Goulhen-Chollet F."/>
            <person name="Arsene-Ploetze F."/>
            <person name="Gallien S."/>
            <person name="Calteau A."/>
            <person name="Vallenet D."/>
            <person name="Casiot C."/>
            <person name="Chane-Woon-Ming B."/>
            <person name="Giloteaux L."/>
            <person name="Barakat M."/>
            <person name="Bonnefoy V."/>
            <person name="Bruneel O."/>
            <person name="Chandler M."/>
            <person name="Cleiss J."/>
            <person name="Duran R."/>
            <person name="Elbaz-Poulichet F."/>
            <person name="Fonknechten N."/>
            <person name="Lauga B."/>
            <person name="Mornico D."/>
            <person name="Ortet P."/>
            <person name="Schaeffer C."/>
            <person name="Siguier P."/>
            <person name="Alexander Thil Smith A."/>
            <person name="Van Dorsselaer A."/>
            <person name="Weissenbach J."/>
            <person name="Medigue C."/>
            <person name="Le Paslier D."/>
        </authorList>
    </citation>
    <scope>NUCLEOTIDE SEQUENCE</scope>
</reference>
<protein>
    <submittedName>
        <fullName evidence="1">Uncharacterized protein</fullName>
    </submittedName>
</protein>
<sequence>MLQNCRVELSNPVALFEVKTSDAMLCSVFVPVACCGGTCSSEFCQPARSRARSAA</sequence>
<name>E6QN53_9ZZZZ</name>
<comment type="caution">
    <text evidence="1">The sequence shown here is derived from an EMBL/GenBank/DDBJ whole genome shotgun (WGS) entry which is preliminary data.</text>
</comment>
<evidence type="ECO:0000313" key="1">
    <source>
        <dbReference type="EMBL" id="CBI08674.1"/>
    </source>
</evidence>
<gene>
    <name evidence="1" type="ORF">CARN6_2162</name>
</gene>
<accession>E6QN53</accession>
<dbReference type="EMBL" id="CABQ01000247">
    <property type="protein sequence ID" value="CBI08674.1"/>
    <property type="molecule type" value="Genomic_DNA"/>
</dbReference>
<proteinExistence type="predicted"/>
<dbReference type="AlphaFoldDB" id="E6QN53"/>